<keyword evidence="4 5" id="KW-0663">Pyridoxal phosphate</keyword>
<evidence type="ECO:0000313" key="6">
    <source>
        <dbReference type="EMBL" id="AFD05661.1"/>
    </source>
</evidence>
<dbReference type="PANTHER" id="PTHR11986:SF79">
    <property type="entry name" value="ACETYLORNITHINE AMINOTRANSFERASE, MITOCHONDRIAL"/>
    <property type="match status" value="1"/>
</dbReference>
<organism evidence="6 7">
    <name type="scientific">Solitalea canadensis (strain ATCC 29591 / DSM 3403 / JCM 21819 / LMG 8368 / NBRC 15130 / NCIMB 12057 / USAM 9D)</name>
    <name type="common">Flexibacter canadensis</name>
    <dbReference type="NCBI Taxonomy" id="929556"/>
    <lineage>
        <taxon>Bacteria</taxon>
        <taxon>Pseudomonadati</taxon>
        <taxon>Bacteroidota</taxon>
        <taxon>Sphingobacteriia</taxon>
        <taxon>Sphingobacteriales</taxon>
        <taxon>Sphingobacteriaceae</taxon>
        <taxon>Solitalea</taxon>
    </lineage>
</organism>
<dbReference type="EMBL" id="CP003349">
    <property type="protein sequence ID" value="AFD05661.1"/>
    <property type="molecule type" value="Genomic_DNA"/>
</dbReference>
<dbReference type="PROSITE" id="PS00600">
    <property type="entry name" value="AA_TRANSFER_CLASS_3"/>
    <property type="match status" value="1"/>
</dbReference>
<dbReference type="GO" id="GO:0030170">
    <property type="term" value="F:pyridoxal phosphate binding"/>
    <property type="evidence" value="ECO:0007669"/>
    <property type="project" value="InterPro"/>
</dbReference>
<dbReference type="Pfam" id="PF00202">
    <property type="entry name" value="Aminotran_3"/>
    <property type="match status" value="1"/>
</dbReference>
<dbReference type="InterPro" id="IPR015422">
    <property type="entry name" value="PyrdxlP-dep_Trfase_small"/>
</dbReference>
<dbReference type="InterPro" id="IPR050103">
    <property type="entry name" value="Class-III_PLP-dep_AT"/>
</dbReference>
<dbReference type="InterPro" id="IPR005814">
    <property type="entry name" value="Aminotrans_3"/>
</dbReference>
<dbReference type="HOGENOM" id="CLU_016922_10_1_10"/>
<name>H8KXY5_SOLCM</name>
<accession>H8KXY5</accession>
<dbReference type="Gene3D" id="3.40.640.10">
    <property type="entry name" value="Type I PLP-dependent aspartate aminotransferase-like (Major domain)"/>
    <property type="match status" value="1"/>
</dbReference>
<proteinExistence type="inferred from homology"/>
<evidence type="ECO:0000313" key="7">
    <source>
        <dbReference type="Proteomes" id="UP000007590"/>
    </source>
</evidence>
<dbReference type="RefSeq" id="WP_014678889.1">
    <property type="nucleotide sequence ID" value="NC_017770.1"/>
</dbReference>
<dbReference type="CDD" id="cd00610">
    <property type="entry name" value="OAT_like"/>
    <property type="match status" value="1"/>
</dbReference>
<keyword evidence="2 6" id="KW-0032">Aminotransferase</keyword>
<keyword evidence="7" id="KW-1185">Reference proteome</keyword>
<dbReference type="Gene3D" id="3.90.1150.10">
    <property type="entry name" value="Aspartate Aminotransferase, domain 1"/>
    <property type="match status" value="1"/>
</dbReference>
<dbReference type="InterPro" id="IPR049704">
    <property type="entry name" value="Aminotrans_3_PPA_site"/>
</dbReference>
<gene>
    <name evidence="6" type="ordered locus">Solca_0531</name>
</gene>
<dbReference type="InterPro" id="IPR015424">
    <property type="entry name" value="PyrdxlP-dep_Trfase"/>
</dbReference>
<dbReference type="GO" id="GO:0008483">
    <property type="term" value="F:transaminase activity"/>
    <property type="evidence" value="ECO:0007669"/>
    <property type="project" value="UniProtKB-KW"/>
</dbReference>
<evidence type="ECO:0000256" key="5">
    <source>
        <dbReference type="RuleBase" id="RU003560"/>
    </source>
</evidence>
<evidence type="ECO:0000256" key="3">
    <source>
        <dbReference type="ARBA" id="ARBA00022679"/>
    </source>
</evidence>
<comment type="similarity">
    <text evidence="5">Belongs to the class-III pyridoxal-phosphate-dependent aminotransferase family.</text>
</comment>
<comment type="cofactor">
    <cofactor evidence="1">
        <name>pyridoxal 5'-phosphate</name>
        <dbReference type="ChEBI" id="CHEBI:597326"/>
    </cofactor>
</comment>
<keyword evidence="3 6" id="KW-0808">Transferase</keyword>
<dbReference type="SUPFAM" id="SSF53383">
    <property type="entry name" value="PLP-dependent transferases"/>
    <property type="match status" value="1"/>
</dbReference>
<dbReference type="GO" id="GO:0042802">
    <property type="term" value="F:identical protein binding"/>
    <property type="evidence" value="ECO:0007669"/>
    <property type="project" value="TreeGrafter"/>
</dbReference>
<dbReference type="eggNOG" id="COG4992">
    <property type="taxonomic scope" value="Bacteria"/>
</dbReference>
<evidence type="ECO:0000256" key="2">
    <source>
        <dbReference type="ARBA" id="ARBA00022576"/>
    </source>
</evidence>
<reference evidence="6" key="1">
    <citation type="submission" date="2012-02" db="EMBL/GenBank/DDBJ databases">
        <title>The complete genome of Solitalea canadensis DSM 3403.</title>
        <authorList>
            <consortium name="US DOE Joint Genome Institute (JGI-PGF)"/>
            <person name="Lucas S."/>
            <person name="Copeland A."/>
            <person name="Lapidus A."/>
            <person name="Glavina del Rio T."/>
            <person name="Dalin E."/>
            <person name="Tice H."/>
            <person name="Bruce D."/>
            <person name="Goodwin L."/>
            <person name="Pitluck S."/>
            <person name="Peters L."/>
            <person name="Ovchinnikova G."/>
            <person name="Lu M."/>
            <person name="Kyrpides N."/>
            <person name="Mavromatis K."/>
            <person name="Ivanova N."/>
            <person name="Brettin T."/>
            <person name="Detter J.C."/>
            <person name="Han C."/>
            <person name="Larimer F."/>
            <person name="Land M."/>
            <person name="Hauser L."/>
            <person name="Markowitz V."/>
            <person name="Cheng J.-F."/>
            <person name="Hugenholtz P."/>
            <person name="Woyke T."/>
            <person name="Wu D."/>
            <person name="Spring S."/>
            <person name="Schroeder M."/>
            <person name="Kopitz M."/>
            <person name="Brambilla E."/>
            <person name="Klenk H.-P."/>
            <person name="Eisen J.A."/>
        </authorList>
    </citation>
    <scope>NUCLEOTIDE SEQUENCE</scope>
    <source>
        <strain evidence="6">DSM 3403</strain>
    </source>
</reference>
<dbReference type="FunFam" id="3.40.640.10:FF:000004">
    <property type="entry name" value="Acetylornithine aminotransferase"/>
    <property type="match status" value="1"/>
</dbReference>
<evidence type="ECO:0000256" key="4">
    <source>
        <dbReference type="ARBA" id="ARBA00022898"/>
    </source>
</evidence>
<evidence type="ECO:0000256" key="1">
    <source>
        <dbReference type="ARBA" id="ARBA00001933"/>
    </source>
</evidence>
<dbReference type="PIRSF" id="PIRSF000521">
    <property type="entry name" value="Transaminase_4ab_Lys_Orn"/>
    <property type="match status" value="1"/>
</dbReference>
<dbReference type="AlphaFoldDB" id="H8KXY5"/>
<protein>
    <submittedName>
        <fullName evidence="6">Ornithine/acetylornithine aminotransferase</fullName>
    </submittedName>
</protein>
<dbReference type="KEGG" id="scn:Solca_0531"/>
<dbReference type="PANTHER" id="PTHR11986">
    <property type="entry name" value="AMINOTRANSFERASE CLASS III"/>
    <property type="match status" value="1"/>
</dbReference>
<dbReference type="InterPro" id="IPR015421">
    <property type="entry name" value="PyrdxlP-dep_Trfase_major"/>
</dbReference>
<dbReference type="STRING" id="929556.Solca_0531"/>
<sequence>MIPLRQQFLQHNAQTTDFPLMLEFTRAQGIYLYDKNDRPSIDLISGIGVSNIGHCHPKVVKAIKDQAATFMHQMVYGEFIQAPQTLFAAKLAAHLPSSLQSVYFVNSGAEATEGALKLAKRFTGRTEIIACKNAYHGSTNGALSVMGNEDYKYAFRPLLPDVRFINFNHLPDLKQITERTACVIMETIQGEAGIRVPAIEYMQALRKRCTETGTLLILDEIQAGMGRTGKLFAFEHFNIVPDVLLLAKALGAGMPIGAFISSLEIMSSLKNDPILGHVTTFGGHPVCCAAGLAGFEALLEENLIDQVEAKHQLFKQLLQHSAILDFRGKGLMFTIEFESFETNKKIIDRCIEKGLITDWFLHCSNSLRLAPPLIITEAEIRKACSIILESINEILNS</sequence>
<dbReference type="Proteomes" id="UP000007590">
    <property type="component" value="Chromosome"/>
</dbReference>